<sequence length="371" mass="40066">MKNFSTGVARSLAIRAAAAALFASCAAVSAQAATNCAFRPNAPDQHVVVKGDTLWDISGAFLEHPWCWPQVWGMNRDEIRNPHWIYPGQVVYFDRARGRLTLNKPGSDTDAGEPPLVRLAPQLRTENIGRDNAVPAIPAGVIEPFLTQPLVVEAQALANAARIVAAQEDRLYLGEGDRIYVRGALDGATSFQVFRPGKELVDPESGKVVAHEAAYVGTARLVKEAGPGTDVHTFAVTRSVKEMGVGDRLLPTPPTPVRNYVPHAPARPVAARVMALASESNYASQNQVVTVNRGTLDGLDVGAVLQLYHLGQTVTDPESKGFLGFGKAKLRLPDEQYGDLFIFRVFDHVSYGLVMQVTQPVQVGDVARSPE</sequence>
<dbReference type="RefSeq" id="WP_056122282.1">
    <property type="nucleotide sequence ID" value="NZ_WSES01000005.1"/>
</dbReference>
<feature type="chain" id="PRO_5031065383" evidence="1">
    <location>
        <begin position="33"/>
        <end position="371"/>
    </location>
</feature>
<feature type="domain" description="LysM" evidence="2">
    <location>
        <begin position="44"/>
        <end position="93"/>
    </location>
</feature>
<keyword evidence="1" id="KW-0732">Signal</keyword>
<evidence type="ECO:0000256" key="1">
    <source>
        <dbReference type="SAM" id="SignalP"/>
    </source>
</evidence>
<keyword evidence="4" id="KW-1185">Reference proteome</keyword>
<name>A0A7X3G3H3_9BURK</name>
<evidence type="ECO:0000259" key="2">
    <source>
        <dbReference type="PROSITE" id="PS51782"/>
    </source>
</evidence>
<evidence type="ECO:0000313" key="4">
    <source>
        <dbReference type="Proteomes" id="UP000443353"/>
    </source>
</evidence>
<dbReference type="Pfam" id="PF01476">
    <property type="entry name" value="LysM"/>
    <property type="match status" value="1"/>
</dbReference>
<evidence type="ECO:0000313" key="3">
    <source>
        <dbReference type="EMBL" id="MVW62007.1"/>
    </source>
</evidence>
<protein>
    <submittedName>
        <fullName evidence="3">LysM peptidoglycan-binding domain-containing protein</fullName>
    </submittedName>
</protein>
<feature type="signal peptide" evidence="1">
    <location>
        <begin position="1"/>
        <end position="32"/>
    </location>
</feature>
<organism evidence="3 4">
    <name type="scientific">Massilia cellulosiltytica</name>
    <dbReference type="NCBI Taxonomy" id="2683234"/>
    <lineage>
        <taxon>Bacteria</taxon>
        <taxon>Pseudomonadati</taxon>
        <taxon>Pseudomonadota</taxon>
        <taxon>Betaproteobacteria</taxon>
        <taxon>Burkholderiales</taxon>
        <taxon>Oxalobacteraceae</taxon>
        <taxon>Telluria group</taxon>
        <taxon>Massilia</taxon>
    </lineage>
</organism>
<dbReference type="PROSITE" id="PS51782">
    <property type="entry name" value="LYSM"/>
    <property type="match status" value="1"/>
</dbReference>
<dbReference type="PANTHER" id="PTHR34700">
    <property type="entry name" value="POTASSIUM BINDING PROTEIN KBP"/>
    <property type="match status" value="1"/>
</dbReference>
<reference evidence="3 4" key="1">
    <citation type="submission" date="2019-12" db="EMBL/GenBank/DDBJ databases">
        <authorList>
            <person name="Li C."/>
            <person name="Zhao J."/>
        </authorList>
    </citation>
    <scope>NUCLEOTIDE SEQUENCE [LARGE SCALE GENOMIC DNA]</scope>
    <source>
        <strain evidence="3 4">NEAU-DD11</strain>
    </source>
</reference>
<dbReference type="CDD" id="cd00118">
    <property type="entry name" value="LysM"/>
    <property type="match status" value="1"/>
</dbReference>
<dbReference type="Proteomes" id="UP000443353">
    <property type="component" value="Unassembled WGS sequence"/>
</dbReference>
<proteinExistence type="predicted"/>
<dbReference type="PANTHER" id="PTHR34700:SF4">
    <property type="entry name" value="PHAGE-LIKE ELEMENT PBSX PROTEIN XKDP"/>
    <property type="match status" value="1"/>
</dbReference>
<dbReference type="Gene3D" id="3.10.350.10">
    <property type="entry name" value="LysM domain"/>
    <property type="match status" value="1"/>
</dbReference>
<gene>
    <name evidence="3" type="ORF">GPY61_18910</name>
</gene>
<dbReference type="AlphaFoldDB" id="A0A7X3G3H3"/>
<comment type="caution">
    <text evidence="3">The sequence shown here is derived from an EMBL/GenBank/DDBJ whole genome shotgun (WGS) entry which is preliminary data.</text>
</comment>
<dbReference type="EMBL" id="WSES01000005">
    <property type="protein sequence ID" value="MVW62007.1"/>
    <property type="molecule type" value="Genomic_DNA"/>
</dbReference>
<dbReference type="InterPro" id="IPR052196">
    <property type="entry name" value="Bact_Kbp"/>
</dbReference>
<accession>A0A7X3G3H3</accession>
<dbReference type="InterPro" id="IPR036779">
    <property type="entry name" value="LysM_dom_sf"/>
</dbReference>
<dbReference type="SUPFAM" id="SSF54106">
    <property type="entry name" value="LysM domain"/>
    <property type="match status" value="1"/>
</dbReference>
<dbReference type="InterPro" id="IPR018392">
    <property type="entry name" value="LysM"/>
</dbReference>